<name>A0ABW3ZGS2_9RHOB</name>
<evidence type="ECO:0000313" key="2">
    <source>
        <dbReference type="Proteomes" id="UP001597135"/>
    </source>
</evidence>
<dbReference type="EMBL" id="JBHTMU010000010">
    <property type="protein sequence ID" value="MFD1342271.1"/>
    <property type="molecule type" value="Genomic_DNA"/>
</dbReference>
<keyword evidence="2" id="KW-1185">Reference proteome</keyword>
<sequence length="77" mass="9262">MAHYELNTLFSERLPQPVQALRRFFDTPFDARQREIRQRVAEMRALTDAELAERGVRRREILAYVLRKMDEHVSRGF</sequence>
<evidence type="ECO:0000313" key="1">
    <source>
        <dbReference type="EMBL" id="MFD1342271.1"/>
    </source>
</evidence>
<comment type="caution">
    <text evidence="1">The sequence shown here is derived from an EMBL/GenBank/DDBJ whole genome shotgun (WGS) entry which is preliminary data.</text>
</comment>
<dbReference type="RefSeq" id="WP_386802333.1">
    <property type="nucleotide sequence ID" value="NZ_JBHTMU010000010.1"/>
</dbReference>
<organism evidence="1 2">
    <name type="scientific">Litorisediminicola beolgyonensis</name>
    <dbReference type="NCBI Taxonomy" id="1173614"/>
    <lineage>
        <taxon>Bacteria</taxon>
        <taxon>Pseudomonadati</taxon>
        <taxon>Pseudomonadota</taxon>
        <taxon>Alphaproteobacteria</taxon>
        <taxon>Rhodobacterales</taxon>
        <taxon>Paracoccaceae</taxon>
        <taxon>Litorisediminicola</taxon>
    </lineage>
</organism>
<dbReference type="Proteomes" id="UP001597135">
    <property type="component" value="Unassembled WGS sequence"/>
</dbReference>
<accession>A0ABW3ZGS2</accession>
<reference evidence="2" key="1">
    <citation type="journal article" date="2019" name="Int. J. Syst. Evol. Microbiol.">
        <title>The Global Catalogue of Microorganisms (GCM) 10K type strain sequencing project: providing services to taxonomists for standard genome sequencing and annotation.</title>
        <authorList>
            <consortium name="The Broad Institute Genomics Platform"/>
            <consortium name="The Broad Institute Genome Sequencing Center for Infectious Disease"/>
            <person name="Wu L."/>
            <person name="Ma J."/>
        </authorList>
    </citation>
    <scope>NUCLEOTIDE SEQUENCE [LARGE SCALE GENOMIC DNA]</scope>
    <source>
        <strain evidence="2">CCUG 62953</strain>
    </source>
</reference>
<gene>
    <name evidence="1" type="ORF">ACFQ4E_07570</name>
</gene>
<evidence type="ECO:0008006" key="3">
    <source>
        <dbReference type="Google" id="ProtNLM"/>
    </source>
</evidence>
<protein>
    <recommendedName>
        <fullName evidence="3">DUF1127 domain-containing protein</fullName>
    </recommendedName>
</protein>
<proteinExistence type="predicted"/>